<sequence>MAGGERSMISLSNESRMMMKQILETHAPDGLEMDMKPLLDLVEDILSRANSSATALVIGVPAAKVENTEENMHRASLFSMLHTLSITIDRISRELELKSLSSGDAHATTLTICRMLASFGWDAKLVLTLAAFAFNYGEFWLLTQVYSTNQLAKSIAILKQLPAIMEQSGPLKPRFHAMNSLIDAMLDISRCIVQLKELPPKYISADVPALSDAMAHVPTAVYWTIRSASACASQITSLSSMGHEYIISTTDAWELSTLAHKLRNISEHLQKQVALCQQHIGEKKHMELYQNLGSLFEMTHIDNMKILRALVYAKDDILPLVDGSTKRRVNLDVLRRKNVLLLISGLDFSHSELSILEQIHNESKQHAATHESPYEVVWIPVFDGSSKQWTDALEKQFEALQATMPWYSVYHPNLIDKAAIQFIKDAWRFRSKPILVVLDPQGKVVSPNAIHMMWIWGSNAFPFSTPREENLWREETWRLELLVDGIDQTIPNWIREGKYIFLYGGDDIEWIRKFTTAARQAAMAAKIPLEMVYVGKSNKREQVRRVMAAITAEKLSYCWEDLGMVWFFWTRLESMLFSKIQLRKADDHDIAMQEIKKLLSYDNVSGGWAVLANSSKVVVNGHGSTMLPTLVEYDLWKEHVPVKGYDLAFKDHHDKLHGIAHPCCRFEFPSTVGRIPDRMKCPECQRIMEKLTTFFCCHDDAHHGTIASI</sequence>
<dbReference type="Proteomes" id="UP001345219">
    <property type="component" value="Chromosome 8"/>
</dbReference>
<evidence type="ECO:0008006" key="5">
    <source>
        <dbReference type="Google" id="ProtNLM"/>
    </source>
</evidence>
<evidence type="ECO:0000313" key="3">
    <source>
        <dbReference type="EMBL" id="KAK4754866.1"/>
    </source>
</evidence>
<feature type="domain" description="Sieve element occlusion N-terminal" evidence="1">
    <location>
        <begin position="16"/>
        <end position="300"/>
    </location>
</feature>
<proteinExistence type="predicted"/>
<dbReference type="InterPro" id="IPR027942">
    <property type="entry name" value="SEO_N"/>
</dbReference>
<feature type="domain" description="Sieve element occlusion C-terminal" evidence="2">
    <location>
        <begin position="467"/>
        <end position="698"/>
    </location>
</feature>
<evidence type="ECO:0000259" key="2">
    <source>
        <dbReference type="Pfam" id="PF14577"/>
    </source>
</evidence>
<accession>A0AAN7JV79</accession>
<name>A0AAN7JV79_9MYRT</name>
<dbReference type="InterPro" id="IPR039299">
    <property type="entry name" value="SEOA"/>
</dbReference>
<dbReference type="GO" id="GO:0010088">
    <property type="term" value="P:phloem development"/>
    <property type="evidence" value="ECO:0007669"/>
    <property type="project" value="InterPro"/>
</dbReference>
<reference evidence="3 4" key="1">
    <citation type="journal article" date="2023" name="Hortic Res">
        <title>Pangenome of water caltrop reveals structural variations and asymmetric subgenome divergence after allopolyploidization.</title>
        <authorList>
            <person name="Zhang X."/>
            <person name="Chen Y."/>
            <person name="Wang L."/>
            <person name="Yuan Y."/>
            <person name="Fang M."/>
            <person name="Shi L."/>
            <person name="Lu R."/>
            <person name="Comes H.P."/>
            <person name="Ma Y."/>
            <person name="Chen Y."/>
            <person name="Huang G."/>
            <person name="Zhou Y."/>
            <person name="Zheng Z."/>
            <person name="Qiu Y."/>
        </authorList>
    </citation>
    <scope>NUCLEOTIDE SEQUENCE [LARGE SCALE GENOMIC DNA]</scope>
    <source>
        <tissue evidence="3">Roots</tissue>
    </source>
</reference>
<comment type="caution">
    <text evidence="3">The sequence shown here is derived from an EMBL/GenBank/DDBJ whole genome shotgun (WGS) entry which is preliminary data.</text>
</comment>
<dbReference type="PANTHER" id="PTHR33232:SF9">
    <property type="entry name" value="PROTEIN SIEVE ELEMENT OCCLUSION B"/>
    <property type="match status" value="1"/>
</dbReference>
<dbReference type="Gene3D" id="3.40.30.10">
    <property type="entry name" value="Glutaredoxin"/>
    <property type="match status" value="1"/>
</dbReference>
<dbReference type="Pfam" id="PF14576">
    <property type="entry name" value="SEO_N"/>
    <property type="match status" value="1"/>
</dbReference>
<keyword evidence="4" id="KW-1185">Reference proteome</keyword>
<dbReference type="AlphaFoldDB" id="A0AAN7JV79"/>
<dbReference type="EMBL" id="JAXIOK010000014">
    <property type="protein sequence ID" value="KAK4754866.1"/>
    <property type="molecule type" value="Genomic_DNA"/>
</dbReference>
<organism evidence="3 4">
    <name type="scientific">Trapa incisa</name>
    <dbReference type="NCBI Taxonomy" id="236973"/>
    <lineage>
        <taxon>Eukaryota</taxon>
        <taxon>Viridiplantae</taxon>
        <taxon>Streptophyta</taxon>
        <taxon>Embryophyta</taxon>
        <taxon>Tracheophyta</taxon>
        <taxon>Spermatophyta</taxon>
        <taxon>Magnoliopsida</taxon>
        <taxon>eudicotyledons</taxon>
        <taxon>Gunneridae</taxon>
        <taxon>Pentapetalae</taxon>
        <taxon>rosids</taxon>
        <taxon>malvids</taxon>
        <taxon>Myrtales</taxon>
        <taxon>Lythraceae</taxon>
        <taxon>Trapa</taxon>
    </lineage>
</organism>
<evidence type="ECO:0000259" key="1">
    <source>
        <dbReference type="Pfam" id="PF14576"/>
    </source>
</evidence>
<dbReference type="PANTHER" id="PTHR33232">
    <property type="entry name" value="PROTEIN SIEVE ELEMENT OCCLUSION B-LIKE"/>
    <property type="match status" value="1"/>
</dbReference>
<dbReference type="InterPro" id="IPR027944">
    <property type="entry name" value="SEO_C"/>
</dbReference>
<protein>
    <recommendedName>
        <fullName evidence="5">Protein SIEVE ELEMENT OCCLUSION B-like</fullName>
    </recommendedName>
</protein>
<gene>
    <name evidence="3" type="ORF">SAY87_008623</name>
</gene>
<evidence type="ECO:0000313" key="4">
    <source>
        <dbReference type="Proteomes" id="UP001345219"/>
    </source>
</evidence>
<dbReference type="Pfam" id="PF14577">
    <property type="entry name" value="SEO_C"/>
    <property type="match status" value="1"/>
</dbReference>